<keyword evidence="2" id="KW-1185">Reference proteome</keyword>
<evidence type="ECO:0000313" key="1">
    <source>
        <dbReference type="EMBL" id="KAJ8644963.1"/>
    </source>
</evidence>
<proteinExistence type="predicted"/>
<accession>A0ACC2MH55</accession>
<protein>
    <submittedName>
        <fullName evidence="1">Uncharacterized protein</fullName>
    </submittedName>
</protein>
<dbReference type="Proteomes" id="UP001234297">
    <property type="component" value="Chromosome 2"/>
</dbReference>
<gene>
    <name evidence="1" type="ORF">MRB53_006711</name>
</gene>
<comment type="caution">
    <text evidence="1">The sequence shown here is derived from an EMBL/GenBank/DDBJ whole genome shotgun (WGS) entry which is preliminary data.</text>
</comment>
<reference evidence="1 2" key="1">
    <citation type="journal article" date="2022" name="Hortic Res">
        <title>A haplotype resolved chromosomal level avocado genome allows analysis of novel avocado genes.</title>
        <authorList>
            <person name="Nath O."/>
            <person name="Fletcher S.J."/>
            <person name="Hayward A."/>
            <person name="Shaw L.M."/>
            <person name="Masouleh A.K."/>
            <person name="Furtado A."/>
            <person name="Henry R.J."/>
            <person name="Mitter N."/>
        </authorList>
    </citation>
    <scope>NUCLEOTIDE SEQUENCE [LARGE SCALE GENOMIC DNA]</scope>
    <source>
        <strain evidence="2">cv. Hass</strain>
    </source>
</reference>
<organism evidence="1 2">
    <name type="scientific">Persea americana</name>
    <name type="common">Avocado</name>
    <dbReference type="NCBI Taxonomy" id="3435"/>
    <lineage>
        <taxon>Eukaryota</taxon>
        <taxon>Viridiplantae</taxon>
        <taxon>Streptophyta</taxon>
        <taxon>Embryophyta</taxon>
        <taxon>Tracheophyta</taxon>
        <taxon>Spermatophyta</taxon>
        <taxon>Magnoliopsida</taxon>
        <taxon>Magnoliidae</taxon>
        <taxon>Laurales</taxon>
        <taxon>Lauraceae</taxon>
        <taxon>Persea</taxon>
    </lineage>
</organism>
<evidence type="ECO:0000313" key="2">
    <source>
        <dbReference type="Proteomes" id="UP001234297"/>
    </source>
</evidence>
<dbReference type="EMBL" id="CM056810">
    <property type="protein sequence ID" value="KAJ8644963.1"/>
    <property type="molecule type" value="Genomic_DNA"/>
</dbReference>
<sequence length="188" mass="21217">MLKNNCPHIIVGTLGRIRALARDKDPALKNVRHFILDECDKMLEPDAFLGETFTVAMLVLAVPAVPYLPGQHYKTVVSTERSGLEFGFGCTCLVGEYNGAFGGELNKVFNGGEVHYIKLSELEKNHELNDPLDALDFNQVVIFVKSMRRAAEVNELLVDHKFPSVCIYYGMSQEERYLFHVHITTMPR</sequence>
<name>A0ACC2MH55_PERAE</name>